<feature type="transmembrane region" description="Helical" evidence="7">
    <location>
        <begin position="297"/>
        <end position="316"/>
    </location>
</feature>
<feature type="transmembrane region" description="Helical" evidence="7">
    <location>
        <begin position="181"/>
        <end position="209"/>
    </location>
</feature>
<dbReference type="InterPro" id="IPR051393">
    <property type="entry name" value="ABC_transporter_permease"/>
</dbReference>
<feature type="transmembrane region" description="Helical" evidence="7">
    <location>
        <begin position="230"/>
        <end position="252"/>
    </location>
</feature>
<dbReference type="Pfam" id="PF00528">
    <property type="entry name" value="BPD_transp_1"/>
    <property type="match status" value="1"/>
</dbReference>
<evidence type="ECO:0000256" key="5">
    <source>
        <dbReference type="ARBA" id="ARBA00022989"/>
    </source>
</evidence>
<keyword evidence="3" id="KW-1003">Cell membrane</keyword>
<accession>A0A3D9QTZ0</accession>
<evidence type="ECO:0000256" key="7">
    <source>
        <dbReference type="RuleBase" id="RU363032"/>
    </source>
</evidence>
<proteinExistence type="inferred from homology"/>
<dbReference type="EMBL" id="QTTN01000046">
    <property type="protein sequence ID" value="REE66982.1"/>
    <property type="molecule type" value="Genomic_DNA"/>
</dbReference>
<evidence type="ECO:0000256" key="4">
    <source>
        <dbReference type="ARBA" id="ARBA00022692"/>
    </source>
</evidence>
<evidence type="ECO:0000313" key="9">
    <source>
        <dbReference type="EMBL" id="REE66982.1"/>
    </source>
</evidence>
<feature type="transmembrane region" description="Helical" evidence="7">
    <location>
        <begin position="98"/>
        <end position="122"/>
    </location>
</feature>
<evidence type="ECO:0000256" key="3">
    <source>
        <dbReference type="ARBA" id="ARBA00022475"/>
    </source>
</evidence>
<evidence type="ECO:0000256" key="6">
    <source>
        <dbReference type="ARBA" id="ARBA00023136"/>
    </source>
</evidence>
<keyword evidence="5 7" id="KW-1133">Transmembrane helix</keyword>
<dbReference type="OrthoDB" id="9785836at2"/>
<dbReference type="PROSITE" id="PS50928">
    <property type="entry name" value="ABC_TM1"/>
    <property type="match status" value="1"/>
</dbReference>
<feature type="transmembrane region" description="Helical" evidence="7">
    <location>
        <begin position="35"/>
        <end position="54"/>
    </location>
</feature>
<sequence>MKTIAQSAPPAPAAVETSKRALRARTKRFWNNRTLILMCVPAILFFLIFAYLPMPGLYLAFIKYNYTDGIFKSKFIGMENFRFLVMTGDLWRLTFNTIAYNIGFIIFGNFLQIFVAILLNELRKKWFKKVSQTLMFLPFFISFVIIGLIAYNILSYDYGILNNILKSFGAEPVKTYSNSHIWPFIILLTYLWQSTGYGSIVYFAAIMGLDSEVVEASEIDGANALQRIRYIVLPWLKPTFIILLLFSLGGVLRGNFGLFYNLVGANNTSLYATTDIIETYVFRSLMNNFNFSMGSAVSLYQSVFGFIVVITANWLVKKASPDNSLF</sequence>
<evidence type="ECO:0000259" key="8">
    <source>
        <dbReference type="PROSITE" id="PS50928"/>
    </source>
</evidence>
<evidence type="ECO:0000256" key="1">
    <source>
        <dbReference type="ARBA" id="ARBA00004651"/>
    </source>
</evidence>
<name>A0A3D9QTZ0_9BACL</name>
<comment type="caution">
    <text evidence="9">The sequence shown here is derived from an EMBL/GenBank/DDBJ whole genome shotgun (WGS) entry which is preliminary data.</text>
</comment>
<reference evidence="9 10" key="1">
    <citation type="submission" date="2018-08" db="EMBL/GenBank/DDBJ databases">
        <title>Genomic Encyclopedia of Type Strains, Phase III (KMG-III): the genomes of soil and plant-associated and newly described type strains.</title>
        <authorList>
            <person name="Whitman W."/>
        </authorList>
    </citation>
    <scope>NUCLEOTIDE SEQUENCE [LARGE SCALE GENOMIC DNA]</scope>
    <source>
        <strain evidence="9 10">CGMCC 1.10966</strain>
    </source>
</reference>
<dbReference type="GO" id="GO:0055085">
    <property type="term" value="P:transmembrane transport"/>
    <property type="evidence" value="ECO:0007669"/>
    <property type="project" value="InterPro"/>
</dbReference>
<keyword evidence="2 7" id="KW-0813">Transport</keyword>
<protein>
    <submittedName>
        <fullName evidence="9">Putative aldouronate transport system permease protein</fullName>
    </submittedName>
</protein>
<organism evidence="9 10">
    <name type="scientific">Paenibacillus taihuensis</name>
    <dbReference type="NCBI Taxonomy" id="1156355"/>
    <lineage>
        <taxon>Bacteria</taxon>
        <taxon>Bacillati</taxon>
        <taxon>Bacillota</taxon>
        <taxon>Bacilli</taxon>
        <taxon>Bacillales</taxon>
        <taxon>Paenibacillaceae</taxon>
        <taxon>Paenibacillus</taxon>
    </lineage>
</organism>
<dbReference type="PANTHER" id="PTHR30193:SF44">
    <property type="entry name" value="LACTOSE TRANSPORT SYSTEM PERMEASE PROTEIN LACF"/>
    <property type="match status" value="1"/>
</dbReference>
<comment type="subcellular location">
    <subcellularLocation>
        <location evidence="1 7">Cell membrane</location>
        <topology evidence="1 7">Multi-pass membrane protein</topology>
    </subcellularLocation>
</comment>
<keyword evidence="6 7" id="KW-0472">Membrane</keyword>
<keyword evidence="10" id="KW-1185">Reference proteome</keyword>
<keyword evidence="4 7" id="KW-0812">Transmembrane</keyword>
<dbReference type="AlphaFoldDB" id="A0A3D9QTZ0"/>
<dbReference type="CDD" id="cd06261">
    <property type="entry name" value="TM_PBP2"/>
    <property type="match status" value="1"/>
</dbReference>
<feature type="domain" description="ABC transmembrane type-1" evidence="8">
    <location>
        <begin position="94"/>
        <end position="312"/>
    </location>
</feature>
<dbReference type="Gene3D" id="1.10.3720.10">
    <property type="entry name" value="MetI-like"/>
    <property type="match status" value="1"/>
</dbReference>
<dbReference type="GO" id="GO:0005886">
    <property type="term" value="C:plasma membrane"/>
    <property type="evidence" value="ECO:0007669"/>
    <property type="project" value="UniProtKB-SubCell"/>
</dbReference>
<dbReference type="InterPro" id="IPR000515">
    <property type="entry name" value="MetI-like"/>
</dbReference>
<comment type="similarity">
    <text evidence="7">Belongs to the binding-protein-dependent transport system permease family.</text>
</comment>
<evidence type="ECO:0000313" key="10">
    <source>
        <dbReference type="Proteomes" id="UP000256304"/>
    </source>
</evidence>
<dbReference type="InterPro" id="IPR035906">
    <property type="entry name" value="MetI-like_sf"/>
</dbReference>
<dbReference type="Proteomes" id="UP000256304">
    <property type="component" value="Unassembled WGS sequence"/>
</dbReference>
<feature type="transmembrane region" description="Helical" evidence="7">
    <location>
        <begin position="134"/>
        <end position="154"/>
    </location>
</feature>
<dbReference type="PANTHER" id="PTHR30193">
    <property type="entry name" value="ABC TRANSPORTER PERMEASE PROTEIN"/>
    <property type="match status" value="1"/>
</dbReference>
<gene>
    <name evidence="9" type="ORF">A8990_14634</name>
</gene>
<dbReference type="SUPFAM" id="SSF161098">
    <property type="entry name" value="MetI-like"/>
    <property type="match status" value="1"/>
</dbReference>
<evidence type="ECO:0000256" key="2">
    <source>
        <dbReference type="ARBA" id="ARBA00022448"/>
    </source>
</evidence>